<dbReference type="HOGENOM" id="CLU_021164_1_0_1"/>
<accession>A0A0C9Y273</accession>
<dbReference type="Proteomes" id="UP000054018">
    <property type="component" value="Unassembled WGS sequence"/>
</dbReference>
<dbReference type="EMBL" id="KN833796">
    <property type="protein sequence ID" value="KIK18825.1"/>
    <property type="molecule type" value="Genomic_DNA"/>
</dbReference>
<gene>
    <name evidence="1" type="ORF">PISMIDRAFT_683847</name>
</gene>
<dbReference type="Gene3D" id="3.80.10.10">
    <property type="entry name" value="Ribonuclease Inhibitor"/>
    <property type="match status" value="1"/>
</dbReference>
<feature type="non-terminal residue" evidence="1">
    <location>
        <position position="1"/>
    </location>
</feature>
<evidence type="ECO:0008006" key="3">
    <source>
        <dbReference type="Google" id="ProtNLM"/>
    </source>
</evidence>
<name>A0A0C9Y273_9AGAM</name>
<evidence type="ECO:0000313" key="2">
    <source>
        <dbReference type="Proteomes" id="UP000054018"/>
    </source>
</evidence>
<dbReference type="SUPFAM" id="SSF52047">
    <property type="entry name" value="RNI-like"/>
    <property type="match status" value="1"/>
</dbReference>
<dbReference type="InterPro" id="IPR032675">
    <property type="entry name" value="LRR_dom_sf"/>
</dbReference>
<evidence type="ECO:0000313" key="1">
    <source>
        <dbReference type="EMBL" id="KIK18825.1"/>
    </source>
</evidence>
<dbReference type="STRING" id="765257.A0A0C9Y273"/>
<feature type="non-terminal residue" evidence="1">
    <location>
        <position position="388"/>
    </location>
</feature>
<proteinExistence type="predicted"/>
<sequence length="388" mass="43866">LKKYSRRIRAFDDCSTPKLPMVSKSALDTIFLPSLFQELFLSLRTLNIEVLSGRPPLNPIQLLGPIRLPQLTCPSFMIPLRYLFNYSGFQVVPACAPSLQALTIYAPCDSSLPEWWTPVPLVIDFRGFPYLRSLDLSFNLEVLSSSVCELIHLPYLRDLTITLPDDLDVDMHPSTQLILPSLQHLDIMVGSLNQCSSLLSVIASSELGSVEIYHRSPATQSDIHALFREIERIHECFSSFHTLAVLCPYPAITDPSFDLSRSILTPLFVCHRLRVLKFSSFGTLDIDDAFISQTHVLHLHGFQRNKVHVTLGGIRELLRGCPLLLLLRMQIDARILPEQEPETESLCLERFDISGSRIGDESAVERYLRILAPRTELLTQEVWLSLTS</sequence>
<reference evidence="1 2" key="1">
    <citation type="submission" date="2014-04" db="EMBL/GenBank/DDBJ databases">
        <authorList>
            <consortium name="DOE Joint Genome Institute"/>
            <person name="Kuo A."/>
            <person name="Kohler A."/>
            <person name="Costa M.D."/>
            <person name="Nagy L.G."/>
            <person name="Floudas D."/>
            <person name="Copeland A."/>
            <person name="Barry K.W."/>
            <person name="Cichocki N."/>
            <person name="Veneault-Fourrey C."/>
            <person name="LaButti K."/>
            <person name="Lindquist E.A."/>
            <person name="Lipzen A."/>
            <person name="Lundell T."/>
            <person name="Morin E."/>
            <person name="Murat C."/>
            <person name="Sun H."/>
            <person name="Tunlid A."/>
            <person name="Henrissat B."/>
            <person name="Grigoriev I.V."/>
            <person name="Hibbett D.S."/>
            <person name="Martin F."/>
            <person name="Nordberg H.P."/>
            <person name="Cantor M.N."/>
            <person name="Hua S.X."/>
        </authorList>
    </citation>
    <scope>NUCLEOTIDE SEQUENCE [LARGE SCALE GENOMIC DNA]</scope>
    <source>
        <strain evidence="1 2">441</strain>
    </source>
</reference>
<dbReference type="OrthoDB" id="3255541at2759"/>
<protein>
    <recommendedName>
        <fullName evidence="3">F-box domain-containing protein</fullName>
    </recommendedName>
</protein>
<keyword evidence="2" id="KW-1185">Reference proteome</keyword>
<organism evidence="1 2">
    <name type="scientific">Pisolithus microcarpus 441</name>
    <dbReference type="NCBI Taxonomy" id="765257"/>
    <lineage>
        <taxon>Eukaryota</taxon>
        <taxon>Fungi</taxon>
        <taxon>Dikarya</taxon>
        <taxon>Basidiomycota</taxon>
        <taxon>Agaricomycotina</taxon>
        <taxon>Agaricomycetes</taxon>
        <taxon>Agaricomycetidae</taxon>
        <taxon>Boletales</taxon>
        <taxon>Sclerodermatineae</taxon>
        <taxon>Pisolithaceae</taxon>
        <taxon>Pisolithus</taxon>
    </lineage>
</organism>
<reference evidence="2" key="2">
    <citation type="submission" date="2015-01" db="EMBL/GenBank/DDBJ databases">
        <title>Evolutionary Origins and Diversification of the Mycorrhizal Mutualists.</title>
        <authorList>
            <consortium name="DOE Joint Genome Institute"/>
            <consortium name="Mycorrhizal Genomics Consortium"/>
            <person name="Kohler A."/>
            <person name="Kuo A."/>
            <person name="Nagy L.G."/>
            <person name="Floudas D."/>
            <person name="Copeland A."/>
            <person name="Barry K.W."/>
            <person name="Cichocki N."/>
            <person name="Veneault-Fourrey C."/>
            <person name="LaButti K."/>
            <person name="Lindquist E.A."/>
            <person name="Lipzen A."/>
            <person name="Lundell T."/>
            <person name="Morin E."/>
            <person name="Murat C."/>
            <person name="Riley R."/>
            <person name="Ohm R."/>
            <person name="Sun H."/>
            <person name="Tunlid A."/>
            <person name="Henrissat B."/>
            <person name="Grigoriev I.V."/>
            <person name="Hibbett D.S."/>
            <person name="Martin F."/>
        </authorList>
    </citation>
    <scope>NUCLEOTIDE SEQUENCE [LARGE SCALE GENOMIC DNA]</scope>
    <source>
        <strain evidence="2">441</strain>
    </source>
</reference>
<dbReference type="AlphaFoldDB" id="A0A0C9Y273"/>